<dbReference type="AlphaFoldDB" id="A0A9D1DSE8"/>
<dbReference type="InterPro" id="IPR019627">
    <property type="entry name" value="YAcAr"/>
</dbReference>
<dbReference type="EMBL" id="DVHF01000126">
    <property type="protein sequence ID" value="HIR58009.1"/>
    <property type="molecule type" value="Genomic_DNA"/>
</dbReference>
<name>A0A9D1DSE8_9FIRM</name>
<evidence type="ECO:0000259" key="1">
    <source>
        <dbReference type="Pfam" id="PF10686"/>
    </source>
</evidence>
<proteinExistence type="predicted"/>
<gene>
    <name evidence="2" type="ORF">IAA54_10100</name>
</gene>
<evidence type="ECO:0000313" key="3">
    <source>
        <dbReference type="Proteomes" id="UP000886785"/>
    </source>
</evidence>
<dbReference type="Proteomes" id="UP000886785">
    <property type="component" value="Unassembled WGS sequence"/>
</dbReference>
<reference evidence="2" key="2">
    <citation type="journal article" date="2021" name="PeerJ">
        <title>Extensive microbial diversity within the chicken gut microbiome revealed by metagenomics and culture.</title>
        <authorList>
            <person name="Gilroy R."/>
            <person name="Ravi A."/>
            <person name="Getino M."/>
            <person name="Pursley I."/>
            <person name="Horton D.L."/>
            <person name="Alikhan N.F."/>
            <person name="Baker D."/>
            <person name="Gharbi K."/>
            <person name="Hall N."/>
            <person name="Watson M."/>
            <person name="Adriaenssens E.M."/>
            <person name="Foster-Nyarko E."/>
            <person name="Jarju S."/>
            <person name="Secka A."/>
            <person name="Antonio M."/>
            <person name="Oren A."/>
            <person name="Chaudhuri R.R."/>
            <person name="La Ragione R."/>
            <person name="Hildebrand F."/>
            <person name="Pallen M.J."/>
        </authorList>
    </citation>
    <scope>NUCLEOTIDE SEQUENCE</scope>
    <source>
        <strain evidence="2">ChiSjej1B19-7085</strain>
    </source>
</reference>
<accession>A0A9D1DSE8</accession>
<comment type="caution">
    <text evidence="2">The sequence shown here is derived from an EMBL/GenBank/DDBJ whole genome shotgun (WGS) entry which is preliminary data.</text>
</comment>
<reference evidence="2" key="1">
    <citation type="submission" date="2020-10" db="EMBL/GenBank/DDBJ databases">
        <authorList>
            <person name="Gilroy R."/>
        </authorList>
    </citation>
    <scope>NUCLEOTIDE SEQUENCE</scope>
    <source>
        <strain evidence="2">ChiSjej1B19-7085</strain>
    </source>
</reference>
<evidence type="ECO:0000313" key="2">
    <source>
        <dbReference type="EMBL" id="HIR58009.1"/>
    </source>
</evidence>
<dbReference type="SUPFAM" id="SSF102405">
    <property type="entry name" value="MCP/YpsA-like"/>
    <property type="match status" value="1"/>
</dbReference>
<sequence>MKVAVVGSRNLTVTDLYRYLPQGVTEIVSGGARGIDTCAREYAQRNGLKLTEFFPDYQKYGRTAPLKRNLQIISYADIVVVFWDGESHGTRFVIERCRKMNKKVILYRSRIVNAEK</sequence>
<feature type="domain" description="YspA cpYpsA-related SLOG" evidence="1">
    <location>
        <begin position="24"/>
        <end position="60"/>
    </location>
</feature>
<protein>
    <submittedName>
        <fullName evidence="2">DUF2493 domain-containing protein</fullName>
    </submittedName>
</protein>
<organism evidence="2 3">
    <name type="scientific">Candidatus Gallacutalibacter pullicola</name>
    <dbReference type="NCBI Taxonomy" id="2840830"/>
    <lineage>
        <taxon>Bacteria</taxon>
        <taxon>Bacillati</taxon>
        <taxon>Bacillota</taxon>
        <taxon>Clostridia</taxon>
        <taxon>Eubacteriales</taxon>
        <taxon>Candidatus Gallacutalibacter</taxon>
    </lineage>
</organism>
<dbReference type="Pfam" id="PF10686">
    <property type="entry name" value="YAcAr"/>
    <property type="match status" value="1"/>
</dbReference>
<dbReference type="Gene3D" id="3.40.50.450">
    <property type="match status" value="1"/>
</dbReference>